<accession>A0A117MR06</accession>
<proteinExistence type="predicted"/>
<evidence type="ECO:0000313" key="1">
    <source>
        <dbReference type="EMBL" id="KUL30924.1"/>
    </source>
</evidence>
<sequence>MCPWQGEFVEFSEAVASGAGMFGLWSPPAFRGVVDYGTWEAELLEDQDIDRHIRSGAFVPINIHSDGEFQFLVRIGSAGLPAALTVRERAYLVVASEPYLFVATDGALLSGIEHAGAKPGPALRVPLPPGRWQVCIFLLDWTAEPGRQDGEGAPLPGALPDFTLLLNPAPPTAVFRTSIETFPRAMR</sequence>
<reference evidence="1 2" key="1">
    <citation type="submission" date="2015-10" db="EMBL/GenBank/DDBJ databases">
        <authorList>
            <person name="Gilbert D.G."/>
        </authorList>
    </citation>
    <scope>NUCLEOTIDE SEQUENCE [LARGE SCALE GENOMIC DNA]</scope>
    <source>
        <strain evidence="1 2">NRRL B-16712</strain>
    </source>
</reference>
<gene>
    <name evidence="1" type="ORF">ADL15_23515</name>
</gene>
<protein>
    <submittedName>
        <fullName evidence="1">Uncharacterized protein</fullName>
    </submittedName>
</protein>
<organism evidence="1 2">
    <name type="scientific">Actinoplanes awajinensis subsp. mycoplanecinus</name>
    <dbReference type="NCBI Taxonomy" id="135947"/>
    <lineage>
        <taxon>Bacteria</taxon>
        <taxon>Bacillati</taxon>
        <taxon>Actinomycetota</taxon>
        <taxon>Actinomycetes</taxon>
        <taxon>Micromonosporales</taxon>
        <taxon>Micromonosporaceae</taxon>
        <taxon>Actinoplanes</taxon>
    </lineage>
</organism>
<dbReference type="AlphaFoldDB" id="A0A117MR06"/>
<comment type="caution">
    <text evidence="1">The sequence shown here is derived from an EMBL/GenBank/DDBJ whole genome shotgun (WGS) entry which is preliminary data.</text>
</comment>
<name>A0A117MR06_9ACTN</name>
<dbReference type="Proteomes" id="UP000053244">
    <property type="component" value="Unassembled WGS sequence"/>
</dbReference>
<evidence type="ECO:0000313" key="2">
    <source>
        <dbReference type="Proteomes" id="UP000053244"/>
    </source>
</evidence>
<dbReference type="EMBL" id="LLZH01000234">
    <property type="protein sequence ID" value="KUL30924.1"/>
    <property type="molecule type" value="Genomic_DNA"/>
</dbReference>
<keyword evidence="2" id="KW-1185">Reference proteome</keyword>